<sequence length="71" mass="8409">MVAATKKTMEIATQKCCKVYTKNSTFKFYFIDHFLIKINRHDKWMNNNYINAQQHSSTMKTAHFDLSSLPF</sequence>
<protein>
    <submittedName>
        <fullName evidence="1">Uncharacterized protein</fullName>
    </submittedName>
</protein>
<name>A0A2P2L7G4_RHIMU</name>
<proteinExistence type="predicted"/>
<organism evidence="1">
    <name type="scientific">Rhizophora mucronata</name>
    <name type="common">Asiatic mangrove</name>
    <dbReference type="NCBI Taxonomy" id="61149"/>
    <lineage>
        <taxon>Eukaryota</taxon>
        <taxon>Viridiplantae</taxon>
        <taxon>Streptophyta</taxon>
        <taxon>Embryophyta</taxon>
        <taxon>Tracheophyta</taxon>
        <taxon>Spermatophyta</taxon>
        <taxon>Magnoliopsida</taxon>
        <taxon>eudicotyledons</taxon>
        <taxon>Gunneridae</taxon>
        <taxon>Pentapetalae</taxon>
        <taxon>rosids</taxon>
        <taxon>fabids</taxon>
        <taxon>Malpighiales</taxon>
        <taxon>Rhizophoraceae</taxon>
        <taxon>Rhizophora</taxon>
    </lineage>
</organism>
<reference evidence="1" key="1">
    <citation type="submission" date="2018-02" db="EMBL/GenBank/DDBJ databases">
        <title>Rhizophora mucronata_Transcriptome.</title>
        <authorList>
            <person name="Meera S.P."/>
            <person name="Sreeshan A."/>
            <person name="Augustine A."/>
        </authorList>
    </citation>
    <scope>NUCLEOTIDE SEQUENCE</scope>
    <source>
        <tissue evidence="1">Leaf</tissue>
    </source>
</reference>
<dbReference type="AlphaFoldDB" id="A0A2P2L7G4"/>
<evidence type="ECO:0000313" key="1">
    <source>
        <dbReference type="EMBL" id="MBX13875.1"/>
    </source>
</evidence>
<accession>A0A2P2L7G4</accession>
<dbReference type="EMBL" id="GGEC01033391">
    <property type="protein sequence ID" value="MBX13875.1"/>
    <property type="molecule type" value="Transcribed_RNA"/>
</dbReference>